<dbReference type="CDD" id="cd00198">
    <property type="entry name" value="vWFA"/>
    <property type="match status" value="1"/>
</dbReference>
<dbReference type="Proteomes" id="UP000820669">
    <property type="component" value="Unassembled WGS sequence"/>
</dbReference>
<evidence type="ECO:0000256" key="1">
    <source>
        <dbReference type="SAM" id="MobiDB-lite"/>
    </source>
</evidence>
<organism evidence="2 3">
    <name type="scientific">Pseudonocardia acidicola</name>
    <dbReference type="NCBI Taxonomy" id="2724939"/>
    <lineage>
        <taxon>Bacteria</taxon>
        <taxon>Bacillati</taxon>
        <taxon>Actinomycetota</taxon>
        <taxon>Actinomycetes</taxon>
        <taxon>Pseudonocardiales</taxon>
        <taxon>Pseudonocardiaceae</taxon>
        <taxon>Pseudonocardia</taxon>
    </lineage>
</organism>
<dbReference type="PANTHER" id="PTHR39338:SF6">
    <property type="entry name" value="BLL5662 PROTEIN"/>
    <property type="match status" value="1"/>
</dbReference>
<sequence>MEFAGLLRRRGLDIGPEQTTAFYSALHQLDRPGLRDIYWAGRVVLVNQRHLYPVYDSAFVEFFGPPTVDDHGLPPLPQPAKPTSTVEREADNSGTPSPRVAELEEKADEARLVPSEVQLLKTKSFALMSADERRKVAALIRRLNPELPRRRGRRRKPAATGPHLDVRGLLRAALPTDGEPMRLPRRRVPPRERPLTLVIDVSGSMGPYALALLRFGHAMLHAGHHVEVFTCGVHLTRVTESLRRAGVDAALRRIGSEVDDWDGGTMLGSSMRDLVDRFGAHSAVRGALVVICSDGLDRDDPLVLGEAMRRLARRAHRVVWLNPLKGDARYQPLARGMAAALPHIDAFLPGHNLVSFEAMCRALAARRTAA</sequence>
<proteinExistence type="predicted"/>
<gene>
    <name evidence="2" type="ORF">HF526_20330</name>
</gene>
<dbReference type="PIRSF" id="PIRSF010256">
    <property type="entry name" value="CoxE_vWa"/>
    <property type="match status" value="1"/>
</dbReference>
<dbReference type="InterPro" id="IPR036465">
    <property type="entry name" value="vWFA_dom_sf"/>
</dbReference>
<name>A0ABX1SHL5_9PSEU</name>
<dbReference type="EMBL" id="JAAXLA010000039">
    <property type="protein sequence ID" value="NMH99643.1"/>
    <property type="molecule type" value="Genomic_DNA"/>
</dbReference>
<comment type="caution">
    <text evidence="2">The sequence shown here is derived from an EMBL/GenBank/DDBJ whole genome shotgun (WGS) entry which is preliminary data.</text>
</comment>
<keyword evidence="3" id="KW-1185">Reference proteome</keyword>
<dbReference type="Pfam" id="PF05762">
    <property type="entry name" value="VWA_CoxE"/>
    <property type="match status" value="1"/>
</dbReference>
<dbReference type="Gene3D" id="3.40.50.410">
    <property type="entry name" value="von Willebrand factor, type A domain"/>
    <property type="match status" value="1"/>
</dbReference>
<dbReference type="InterPro" id="IPR011195">
    <property type="entry name" value="UCP010256"/>
</dbReference>
<protein>
    <submittedName>
        <fullName evidence="2">VWA domain-containing protein</fullName>
    </submittedName>
</protein>
<accession>A0ABX1SHL5</accession>
<reference evidence="2 3" key="1">
    <citation type="submission" date="2020-04" db="EMBL/GenBank/DDBJ databases">
        <authorList>
            <person name="Klaysubun C."/>
            <person name="Duangmal K."/>
            <person name="Lipun K."/>
        </authorList>
    </citation>
    <scope>NUCLEOTIDE SEQUENCE [LARGE SCALE GENOMIC DNA]</scope>
    <source>
        <strain evidence="2 3">K10HN5</strain>
    </source>
</reference>
<feature type="region of interest" description="Disordered" evidence="1">
    <location>
        <begin position="70"/>
        <end position="99"/>
    </location>
</feature>
<evidence type="ECO:0000313" key="3">
    <source>
        <dbReference type="Proteomes" id="UP000820669"/>
    </source>
</evidence>
<dbReference type="InterPro" id="IPR008912">
    <property type="entry name" value="Uncharacterised_CoxE"/>
</dbReference>
<dbReference type="SUPFAM" id="SSF53300">
    <property type="entry name" value="vWA-like"/>
    <property type="match status" value="1"/>
</dbReference>
<dbReference type="PANTHER" id="PTHR39338">
    <property type="entry name" value="BLL5662 PROTEIN-RELATED"/>
    <property type="match status" value="1"/>
</dbReference>
<evidence type="ECO:0000313" key="2">
    <source>
        <dbReference type="EMBL" id="NMH99643.1"/>
    </source>
</evidence>